<evidence type="ECO:0000313" key="3">
    <source>
        <dbReference type="Proteomes" id="UP000622547"/>
    </source>
</evidence>
<dbReference type="EMBL" id="BOOP01000037">
    <property type="protein sequence ID" value="GII41902.1"/>
    <property type="molecule type" value="Genomic_DNA"/>
</dbReference>
<accession>A0A8J3XHE8</accession>
<name>A0A8J3XHE8_9ACTN</name>
<evidence type="ECO:0000313" key="2">
    <source>
        <dbReference type="EMBL" id="GII41902.1"/>
    </source>
</evidence>
<dbReference type="AlphaFoldDB" id="A0A8J3XHE8"/>
<reference evidence="2 3" key="1">
    <citation type="submission" date="2021-01" db="EMBL/GenBank/DDBJ databases">
        <title>Whole genome shotgun sequence of Planotetraspora phitsanulokensis NBRC 104273.</title>
        <authorList>
            <person name="Komaki H."/>
            <person name="Tamura T."/>
        </authorList>
    </citation>
    <scope>NUCLEOTIDE SEQUENCE [LARGE SCALE GENOMIC DNA]</scope>
    <source>
        <strain evidence="2 3">NBRC 104273</strain>
    </source>
</reference>
<feature type="region of interest" description="Disordered" evidence="1">
    <location>
        <begin position="1"/>
        <end position="29"/>
    </location>
</feature>
<sequence length="139" mass="16121">MPLPDKEAVHQDLRPRTATCDSRPVSSSDDEVWPAYLEHTRELAGQLLRADDPHDVGLQFMGDTIEVITTGEYEYAVSMYNLWGELTDWVELKPAEEDLAKAEMVRAAREWLALNPRDSDAVRRYFDHWLHEVFHHDQS</sequence>
<evidence type="ECO:0000256" key="1">
    <source>
        <dbReference type="SAM" id="MobiDB-lite"/>
    </source>
</evidence>
<dbReference type="Proteomes" id="UP000622547">
    <property type="component" value="Unassembled WGS sequence"/>
</dbReference>
<comment type="caution">
    <text evidence="2">The sequence shown here is derived from an EMBL/GenBank/DDBJ whole genome shotgun (WGS) entry which is preliminary data.</text>
</comment>
<proteinExistence type="predicted"/>
<feature type="compositionally biased region" description="Basic and acidic residues" evidence="1">
    <location>
        <begin position="1"/>
        <end position="15"/>
    </location>
</feature>
<keyword evidence="3" id="KW-1185">Reference proteome</keyword>
<gene>
    <name evidence="2" type="ORF">Pph01_69050</name>
</gene>
<protein>
    <submittedName>
        <fullName evidence="2">Uncharacterized protein</fullName>
    </submittedName>
</protein>
<organism evidence="2 3">
    <name type="scientific">Planotetraspora phitsanulokensis</name>
    <dbReference type="NCBI Taxonomy" id="575192"/>
    <lineage>
        <taxon>Bacteria</taxon>
        <taxon>Bacillati</taxon>
        <taxon>Actinomycetota</taxon>
        <taxon>Actinomycetes</taxon>
        <taxon>Streptosporangiales</taxon>
        <taxon>Streptosporangiaceae</taxon>
        <taxon>Planotetraspora</taxon>
    </lineage>
</organism>